<dbReference type="InterPro" id="IPR014388">
    <property type="entry name" value="3-oxoacid_CoA-transferase"/>
</dbReference>
<comment type="catalytic activity">
    <reaction evidence="3">
        <text>an acyl-CoA + acetate = a carboxylate + acetyl-CoA</text>
        <dbReference type="Rhea" id="RHEA:13381"/>
        <dbReference type="ChEBI" id="CHEBI:29067"/>
        <dbReference type="ChEBI" id="CHEBI:30089"/>
        <dbReference type="ChEBI" id="CHEBI:57288"/>
        <dbReference type="ChEBI" id="CHEBI:58342"/>
        <dbReference type="EC" id="2.8.3.8"/>
    </reaction>
</comment>
<keyword evidence="2 3" id="KW-0808">Transferase</keyword>
<dbReference type="SMART" id="SM00882">
    <property type="entry name" value="CoA_trans"/>
    <property type="match status" value="1"/>
</dbReference>
<evidence type="ECO:0000256" key="3">
    <source>
        <dbReference type="PIRNR" id="PIRNR000858"/>
    </source>
</evidence>
<dbReference type="HOGENOM" id="CLU_026774_4_0_4"/>
<feature type="active site" description="5-glutamyl coenzyme A thioester intermediate" evidence="4">
    <location>
        <position position="334"/>
    </location>
</feature>
<dbReference type="SUPFAM" id="SSF100950">
    <property type="entry name" value="NagB/RpiA/CoA transferase-like"/>
    <property type="match status" value="2"/>
</dbReference>
<sequence>MSKILSAAQAVASIKDGQTVASVGVIGWVVPDATLSALGKRFRETASPRNLTFYFPCGTGDAVDIRGMDHVAQEGLMKRIVSGSYINPVDPRTGKRPALMQLIQENRIEAYSWPIGASMHWLREVARKSPGYITRVGLGTYADPDNGGGKFTNCCEDNLIQKIRLNGEELLFYPTWSVDVAIIRASSADEFGNLSFEDEPLVSSSLALALAAKASGGQVIAQVRRIVPRGERLATAIRLPGMFVDTLVVEPDMMMSTDTPYNDAYLHPNGPRTGLPEIPFGPDKVIARRAAMEVRKHELSIFGFGAAADVPLVMAEQGLIDPETGSDDYWFTTEHGSYGGIVMNGWQFSANLHPQALIDGVTQFDVIDGGLCRFAALAFAEYDSHGTVNVSKFGKVNPGAGGFIDIAKNAQRLVFTGSFTTGGLDIGYDGGCMTIRQEGKVSKFVNTAQSITYSVGKGVAVGQTALIVTERAVFEVTREGLVLIEIAPGADLQRDILDHMAFAPHHILDPLPLMDASLFDPAPGGGI</sequence>
<dbReference type="RefSeq" id="WP_038489239.1">
    <property type="nucleotide sequence ID" value="NZ_CP009962.1"/>
</dbReference>
<dbReference type="InterPro" id="IPR037171">
    <property type="entry name" value="NagB/RpiA_transferase-like"/>
</dbReference>
<dbReference type="PANTHER" id="PTHR43293">
    <property type="entry name" value="ACETATE COA-TRANSFERASE YDIF"/>
    <property type="match status" value="1"/>
</dbReference>
<keyword evidence="6" id="KW-1185">Reference proteome</keyword>
<comment type="function">
    <text evidence="3">CoA transferase having broad substrate specificity for short-chain acyl-CoA thioesters with the activity decreasing when the length of the carboxylic acid chain exceeds four carbons.</text>
</comment>
<dbReference type="STRING" id="279058.LT85_2550"/>
<proteinExistence type="inferred from homology"/>
<protein>
    <recommendedName>
        <fullName evidence="3">Acetate CoA-transferase YdiF</fullName>
        <ecNumber evidence="3">2.8.3.8</ecNumber>
    </recommendedName>
</protein>
<dbReference type="EC" id="2.8.3.8" evidence="3"/>
<dbReference type="PANTHER" id="PTHR43293:SF1">
    <property type="entry name" value="ACETATE COA-TRANSFERASE YDIF"/>
    <property type="match status" value="1"/>
</dbReference>
<evidence type="ECO:0000313" key="6">
    <source>
        <dbReference type="Proteomes" id="UP000030302"/>
    </source>
</evidence>
<gene>
    <name evidence="5" type="ORF">LT85_2550</name>
</gene>
<accession>A0A0A1FAE5</accession>
<comment type="similarity">
    <text evidence="1 3">Belongs to the 3-oxoacid CoA-transferase family.</text>
</comment>
<reference evidence="6" key="1">
    <citation type="journal article" date="2014" name="Soil Biol. Biochem.">
        <title>Structure and function of bacterial communities in ageing soils: Insights from the Mendocino ecological staircase.</title>
        <authorList>
            <person name="Uroz S."/>
            <person name="Tech J.J."/>
            <person name="Sawaya N.A."/>
            <person name="Frey-Klett P."/>
            <person name="Leveau J.H.J."/>
        </authorList>
    </citation>
    <scope>NUCLEOTIDE SEQUENCE [LARGE SCALE GENOMIC DNA]</scope>
    <source>
        <strain evidence="6">Cal35</strain>
    </source>
</reference>
<dbReference type="PIRSF" id="PIRSF000858">
    <property type="entry name" value="SCOT-t"/>
    <property type="match status" value="1"/>
</dbReference>
<dbReference type="OrthoDB" id="9805230at2"/>
<dbReference type="EMBL" id="CP009962">
    <property type="protein sequence ID" value="AIY41708.1"/>
    <property type="molecule type" value="Genomic_DNA"/>
</dbReference>
<dbReference type="GO" id="GO:0046952">
    <property type="term" value="P:ketone body catabolic process"/>
    <property type="evidence" value="ECO:0007669"/>
    <property type="project" value="InterPro"/>
</dbReference>
<name>A0A0A1FAE5_9BURK</name>
<organism evidence="5 6">
    <name type="scientific">Collimonas arenae</name>
    <dbReference type="NCBI Taxonomy" id="279058"/>
    <lineage>
        <taxon>Bacteria</taxon>
        <taxon>Pseudomonadati</taxon>
        <taxon>Pseudomonadota</taxon>
        <taxon>Betaproteobacteria</taxon>
        <taxon>Burkholderiales</taxon>
        <taxon>Oxalobacteraceae</taxon>
        <taxon>Collimonas</taxon>
    </lineage>
</organism>
<evidence type="ECO:0000256" key="2">
    <source>
        <dbReference type="ARBA" id="ARBA00022679"/>
    </source>
</evidence>
<dbReference type="GO" id="GO:0008775">
    <property type="term" value="F:acetate CoA-transferase activity"/>
    <property type="evidence" value="ECO:0007669"/>
    <property type="project" value="UniProtKB-EC"/>
</dbReference>
<dbReference type="Gene3D" id="3.40.1080.10">
    <property type="entry name" value="Glutaconate Coenzyme A-transferase"/>
    <property type="match status" value="2"/>
</dbReference>
<evidence type="ECO:0000256" key="4">
    <source>
        <dbReference type="PIRSR" id="PIRSR000858-1"/>
    </source>
</evidence>
<evidence type="ECO:0000256" key="1">
    <source>
        <dbReference type="ARBA" id="ARBA00007154"/>
    </source>
</evidence>
<dbReference type="Pfam" id="PF01144">
    <property type="entry name" value="CoA_trans"/>
    <property type="match status" value="1"/>
</dbReference>
<evidence type="ECO:0000313" key="5">
    <source>
        <dbReference type="EMBL" id="AIY41708.1"/>
    </source>
</evidence>
<dbReference type="KEGG" id="care:LT85_2550"/>
<dbReference type="AlphaFoldDB" id="A0A0A1FAE5"/>
<dbReference type="Proteomes" id="UP000030302">
    <property type="component" value="Chromosome"/>
</dbReference>
<dbReference type="InterPro" id="IPR004165">
    <property type="entry name" value="CoA_trans_fam_I"/>
</dbReference>